<dbReference type="RefSeq" id="WP_209407011.1">
    <property type="nucleotide sequence ID" value="NZ_JAGIYQ010000013.1"/>
</dbReference>
<dbReference type="GO" id="GO:0005737">
    <property type="term" value="C:cytoplasm"/>
    <property type="evidence" value="ECO:0007669"/>
    <property type="project" value="TreeGrafter"/>
</dbReference>
<dbReference type="Pfam" id="PF00300">
    <property type="entry name" value="His_Phos_1"/>
    <property type="match status" value="1"/>
</dbReference>
<name>A0A940NJW9_9BACI</name>
<dbReference type="PANTHER" id="PTHR48100:SF59">
    <property type="entry name" value="ADENOSYLCOBALAMIN_ALPHA-RIBAZOLE PHOSPHATASE"/>
    <property type="match status" value="1"/>
</dbReference>
<dbReference type="Proteomes" id="UP000682134">
    <property type="component" value="Unassembled WGS sequence"/>
</dbReference>
<gene>
    <name evidence="1" type="ORF">J5Y03_16040</name>
</gene>
<dbReference type="SUPFAM" id="SSF53254">
    <property type="entry name" value="Phosphoglycerate mutase-like"/>
    <property type="match status" value="1"/>
</dbReference>
<dbReference type="GO" id="GO:0016791">
    <property type="term" value="F:phosphatase activity"/>
    <property type="evidence" value="ECO:0007669"/>
    <property type="project" value="TreeGrafter"/>
</dbReference>
<sequence>MKTFIYIVRHCESPITEENERTRGLTEKGKLDANRITEILYEENIEVIISSPYTRSILSIQGLANRLGKKVLVFEDLKERIFSTEDKRLSDKELFPLLEKSFSDPNFTLTGAESNAVCQNRAIKVLKEILTTYRGQKVVLGTHGAVMTLMMGYYDIQYNLDFLLETSKPDIYRMEFNGQELVEVIKMWK</sequence>
<dbReference type="PANTHER" id="PTHR48100">
    <property type="entry name" value="BROAD-SPECIFICITY PHOSPHATASE YOR283W-RELATED"/>
    <property type="match status" value="1"/>
</dbReference>
<dbReference type="AlphaFoldDB" id="A0A940NJW9"/>
<dbReference type="InterPro" id="IPR050275">
    <property type="entry name" value="PGM_Phosphatase"/>
</dbReference>
<accession>A0A940NJW9</accession>
<reference evidence="1" key="1">
    <citation type="submission" date="2021-04" db="EMBL/GenBank/DDBJ databases">
        <title>Genome seq and assembly of Bacillus sp.</title>
        <authorList>
            <person name="Chhetri G."/>
        </authorList>
    </citation>
    <scope>NUCLEOTIDE SEQUENCE</scope>
    <source>
        <strain evidence="1">RG28</strain>
    </source>
</reference>
<protein>
    <submittedName>
        <fullName evidence="1">Histidine phosphatase family protein</fullName>
    </submittedName>
</protein>
<dbReference type="InterPro" id="IPR013078">
    <property type="entry name" value="His_Pase_superF_clade-1"/>
</dbReference>
<dbReference type="Gene3D" id="3.40.50.1240">
    <property type="entry name" value="Phosphoglycerate mutase-like"/>
    <property type="match status" value="1"/>
</dbReference>
<proteinExistence type="predicted"/>
<keyword evidence="2" id="KW-1185">Reference proteome</keyword>
<dbReference type="EMBL" id="JAGIYQ010000013">
    <property type="protein sequence ID" value="MBP0726669.1"/>
    <property type="molecule type" value="Genomic_DNA"/>
</dbReference>
<dbReference type="InterPro" id="IPR029033">
    <property type="entry name" value="His_PPase_superfam"/>
</dbReference>
<evidence type="ECO:0000313" key="2">
    <source>
        <dbReference type="Proteomes" id="UP000682134"/>
    </source>
</evidence>
<comment type="caution">
    <text evidence="1">The sequence shown here is derived from an EMBL/GenBank/DDBJ whole genome shotgun (WGS) entry which is preliminary data.</text>
</comment>
<dbReference type="CDD" id="cd07067">
    <property type="entry name" value="HP_PGM_like"/>
    <property type="match status" value="1"/>
</dbReference>
<organism evidence="1 2">
    <name type="scientific">Gottfriedia endophytica</name>
    <dbReference type="NCBI Taxonomy" id="2820819"/>
    <lineage>
        <taxon>Bacteria</taxon>
        <taxon>Bacillati</taxon>
        <taxon>Bacillota</taxon>
        <taxon>Bacilli</taxon>
        <taxon>Bacillales</taxon>
        <taxon>Bacillaceae</taxon>
        <taxon>Gottfriedia</taxon>
    </lineage>
</organism>
<evidence type="ECO:0000313" key="1">
    <source>
        <dbReference type="EMBL" id="MBP0726669.1"/>
    </source>
</evidence>